<comment type="caution">
    <text evidence="2">The sequence shown here is derived from an EMBL/GenBank/DDBJ whole genome shotgun (WGS) entry which is preliminary data.</text>
</comment>
<name>A0A815WZN5_9BILA</name>
<reference evidence="2" key="1">
    <citation type="submission" date="2021-02" db="EMBL/GenBank/DDBJ databases">
        <authorList>
            <person name="Nowell W R."/>
        </authorList>
    </citation>
    <scope>NUCLEOTIDE SEQUENCE</scope>
</reference>
<evidence type="ECO:0000313" key="2">
    <source>
        <dbReference type="EMBL" id="CAF1551036.1"/>
    </source>
</evidence>
<evidence type="ECO:0000256" key="1">
    <source>
        <dbReference type="SAM" id="MobiDB-lite"/>
    </source>
</evidence>
<sequence length="75" mass="8324">TLSKPCNVLNLTAADRKREKSRVIVRPTSKPREILVDTSGIFSFPGEFSEPTSPQTIENGPTIKTRSPFQPPDIK</sequence>
<organism evidence="2 3">
    <name type="scientific">Adineta steineri</name>
    <dbReference type="NCBI Taxonomy" id="433720"/>
    <lineage>
        <taxon>Eukaryota</taxon>
        <taxon>Metazoa</taxon>
        <taxon>Spiralia</taxon>
        <taxon>Gnathifera</taxon>
        <taxon>Rotifera</taxon>
        <taxon>Eurotatoria</taxon>
        <taxon>Bdelloidea</taxon>
        <taxon>Adinetida</taxon>
        <taxon>Adinetidae</taxon>
        <taxon>Adineta</taxon>
    </lineage>
</organism>
<dbReference type="Proteomes" id="UP000663845">
    <property type="component" value="Unassembled WGS sequence"/>
</dbReference>
<dbReference type="AlphaFoldDB" id="A0A815WZN5"/>
<protein>
    <submittedName>
        <fullName evidence="2">Uncharacterized protein</fullName>
    </submittedName>
</protein>
<proteinExistence type="predicted"/>
<dbReference type="EMBL" id="CAJNOG010005422">
    <property type="protein sequence ID" value="CAF1551036.1"/>
    <property type="molecule type" value="Genomic_DNA"/>
</dbReference>
<feature type="non-terminal residue" evidence="2">
    <location>
        <position position="1"/>
    </location>
</feature>
<gene>
    <name evidence="2" type="ORF">JYZ213_LOCUS46305</name>
</gene>
<feature type="compositionally biased region" description="Polar residues" evidence="1">
    <location>
        <begin position="50"/>
        <end position="68"/>
    </location>
</feature>
<evidence type="ECO:0000313" key="3">
    <source>
        <dbReference type="Proteomes" id="UP000663845"/>
    </source>
</evidence>
<accession>A0A815WZN5</accession>
<feature type="region of interest" description="Disordered" evidence="1">
    <location>
        <begin position="45"/>
        <end position="75"/>
    </location>
</feature>